<dbReference type="Gene3D" id="3.30.60.10">
    <property type="entry name" value="Endochitinase-like"/>
    <property type="match status" value="1"/>
</dbReference>
<evidence type="ECO:0000256" key="13">
    <source>
        <dbReference type="RuleBase" id="RU000489"/>
    </source>
</evidence>
<comment type="subcellular location">
    <subcellularLocation>
        <location evidence="2">Secreted</location>
    </subcellularLocation>
</comment>
<sequence>MNMATRLPRWRLACLVLLQYSWITVLAKATFADQASASQGGQAAAAANDYTCSKTKACAIGCCGPLDSTGAGVCGAGPLFCGKGCTSQCDWKSECDAGWGLQYANASTCPLNVCCSQFGFCGTTADFCGSAVVSSPQCAATGHSADNRTIGYYEGWNAQHACGTMTADQIPLGYYTHINYAFALVDPRTFHVAAMDADTASHYDAVTNLKAKQPGLEVWIAIGGWAMNDPGPYRTAFSDMASSEANQDAFFESLIMFMSTHGFDGVDIDWEYPVADDRGGVAADFKDYVYMLSRLRARLDGSGRRYGISITLPASYWYLRGFDIIHLERFVDWFNIMTYDIHGVWDSTDKFIGSYAYAHTNLTEISEGLELLWRNNINPQRVNMGLGFYGRSFTMADPNCMTAGCPFTTGANGGQCTGTPGVLSAAEIVKIINGGAKVTFDPVAAVKIVTWKTNQWVSWDDAQTLKLKQDFANERCLGGTMVWAIDLDDGTLINALGSNLARQKANVYNTTMYNADEYLFSVDDSSGSNSTSA</sequence>
<accession>A0ABR3Z3C4</accession>
<name>A0ABR3Z3C4_9PEZI</name>
<feature type="chain" id="PRO_5046382105" description="chitinase" evidence="14">
    <location>
        <begin position="28"/>
        <end position="533"/>
    </location>
</feature>
<dbReference type="Pfam" id="PF00704">
    <property type="entry name" value="Glyco_hydro_18"/>
    <property type="match status" value="1"/>
</dbReference>
<keyword evidence="7 13" id="KW-0378">Hydrolase</keyword>
<evidence type="ECO:0000256" key="10">
    <source>
        <dbReference type="ARBA" id="ARBA00023295"/>
    </source>
</evidence>
<dbReference type="SUPFAM" id="SSF51445">
    <property type="entry name" value="(Trans)glycosidases"/>
    <property type="match status" value="1"/>
</dbReference>
<feature type="disulfide bond" evidence="12">
    <location>
        <begin position="109"/>
        <end position="121"/>
    </location>
</feature>
<dbReference type="InterPro" id="IPR001579">
    <property type="entry name" value="Glyco_hydro_18_chit_AS"/>
</dbReference>
<dbReference type="PANTHER" id="PTHR11177:SF333">
    <property type="entry name" value="CHITINASE"/>
    <property type="match status" value="1"/>
</dbReference>
<dbReference type="SUPFAM" id="SSF57016">
    <property type="entry name" value="Plant lectins/antimicrobial peptides"/>
    <property type="match status" value="1"/>
</dbReference>
<dbReference type="InterPro" id="IPR050314">
    <property type="entry name" value="Glycosyl_Hydrlase_18"/>
</dbReference>
<evidence type="ECO:0000256" key="9">
    <source>
        <dbReference type="ARBA" id="ARBA00023277"/>
    </source>
</evidence>
<dbReference type="SMART" id="SM00270">
    <property type="entry name" value="ChtBD1"/>
    <property type="match status" value="2"/>
</dbReference>
<evidence type="ECO:0000313" key="17">
    <source>
        <dbReference type="EMBL" id="KAL1895038.1"/>
    </source>
</evidence>
<dbReference type="PANTHER" id="PTHR11177">
    <property type="entry name" value="CHITINASE"/>
    <property type="match status" value="1"/>
</dbReference>
<keyword evidence="12" id="KW-1015">Disulfide bond</keyword>
<dbReference type="SUPFAM" id="SSF54556">
    <property type="entry name" value="Chitinase insertion domain"/>
    <property type="match status" value="1"/>
</dbReference>
<gene>
    <name evidence="17" type="ORF">Sste5346_005458</name>
</gene>
<evidence type="ECO:0000256" key="6">
    <source>
        <dbReference type="ARBA" id="ARBA00022669"/>
    </source>
</evidence>
<evidence type="ECO:0000256" key="1">
    <source>
        <dbReference type="ARBA" id="ARBA00000822"/>
    </source>
</evidence>
<dbReference type="InterPro" id="IPR017853">
    <property type="entry name" value="GH"/>
</dbReference>
<keyword evidence="8" id="KW-0146">Chitin degradation</keyword>
<dbReference type="EC" id="3.2.1.14" evidence="4"/>
<evidence type="ECO:0000256" key="7">
    <source>
        <dbReference type="ARBA" id="ARBA00022801"/>
    </source>
</evidence>
<dbReference type="InterPro" id="IPR011583">
    <property type="entry name" value="Chitinase_II/V-like_cat"/>
</dbReference>
<evidence type="ECO:0000259" key="16">
    <source>
        <dbReference type="PROSITE" id="PS51910"/>
    </source>
</evidence>
<keyword evidence="10 13" id="KW-0326">Glycosidase</keyword>
<feature type="domain" description="Chitin-binding type-1" evidence="15">
    <location>
        <begin position="92"/>
        <end position="140"/>
    </location>
</feature>
<evidence type="ECO:0000313" key="18">
    <source>
        <dbReference type="Proteomes" id="UP001583186"/>
    </source>
</evidence>
<reference evidence="17 18" key="1">
    <citation type="journal article" date="2024" name="IMA Fungus">
        <title>IMA Genome - F19 : A genome assembly and annotation guide to empower mycologists, including annotated draft genome sequences of Ceratocystis pirilliformis, Diaporthe australafricana, Fusarium ophioides, Paecilomyces lecythidis, and Sporothrix stenoceras.</title>
        <authorList>
            <person name="Aylward J."/>
            <person name="Wilson A.M."/>
            <person name="Visagie C.M."/>
            <person name="Spraker J."/>
            <person name="Barnes I."/>
            <person name="Buitendag C."/>
            <person name="Ceriani C."/>
            <person name="Del Mar Angel L."/>
            <person name="du Plessis D."/>
            <person name="Fuchs T."/>
            <person name="Gasser K."/>
            <person name="Kramer D."/>
            <person name="Li W."/>
            <person name="Munsamy K."/>
            <person name="Piso A."/>
            <person name="Price J.L."/>
            <person name="Sonnekus B."/>
            <person name="Thomas C."/>
            <person name="van der Nest A."/>
            <person name="van Dijk A."/>
            <person name="van Heerden A."/>
            <person name="van Vuuren N."/>
            <person name="Yilmaz N."/>
            <person name="Duong T.A."/>
            <person name="van der Merwe N.A."/>
            <person name="Wingfield M.J."/>
            <person name="Wingfield B.D."/>
        </authorList>
    </citation>
    <scope>NUCLEOTIDE SEQUENCE [LARGE SCALE GENOMIC DNA]</scope>
    <source>
        <strain evidence="17 18">CMW 5346</strain>
    </source>
</reference>
<dbReference type="InterPro" id="IPR001002">
    <property type="entry name" value="Chitin-bd_1"/>
</dbReference>
<dbReference type="InterPro" id="IPR001223">
    <property type="entry name" value="Glyco_hydro18_cat"/>
</dbReference>
<keyword evidence="11" id="KW-0624">Polysaccharide degradation</keyword>
<dbReference type="Gene3D" id="3.20.20.80">
    <property type="entry name" value="Glycosidases"/>
    <property type="match status" value="1"/>
</dbReference>
<dbReference type="SMART" id="SM00636">
    <property type="entry name" value="Glyco_18"/>
    <property type="match status" value="1"/>
</dbReference>
<keyword evidence="14" id="KW-0732">Signal</keyword>
<evidence type="ECO:0000256" key="12">
    <source>
        <dbReference type="PROSITE-ProRule" id="PRU00261"/>
    </source>
</evidence>
<dbReference type="PROSITE" id="PS00026">
    <property type="entry name" value="CHIT_BIND_I_1"/>
    <property type="match status" value="1"/>
</dbReference>
<evidence type="ECO:0000256" key="5">
    <source>
        <dbReference type="ARBA" id="ARBA00022525"/>
    </source>
</evidence>
<evidence type="ECO:0000256" key="3">
    <source>
        <dbReference type="ARBA" id="ARBA00008682"/>
    </source>
</evidence>
<dbReference type="InterPro" id="IPR029070">
    <property type="entry name" value="Chitinase_insertion_sf"/>
</dbReference>
<keyword evidence="18" id="KW-1185">Reference proteome</keyword>
<evidence type="ECO:0000256" key="14">
    <source>
        <dbReference type="SAM" id="SignalP"/>
    </source>
</evidence>
<feature type="disulfide bond" evidence="12">
    <location>
        <begin position="114"/>
        <end position="128"/>
    </location>
</feature>
<dbReference type="PROSITE" id="PS50941">
    <property type="entry name" value="CHIT_BIND_I_2"/>
    <property type="match status" value="1"/>
</dbReference>
<dbReference type="Pfam" id="PF00187">
    <property type="entry name" value="Chitin_bind_1"/>
    <property type="match status" value="1"/>
</dbReference>
<dbReference type="EMBL" id="JAWCUI010000029">
    <property type="protein sequence ID" value="KAL1895038.1"/>
    <property type="molecule type" value="Genomic_DNA"/>
</dbReference>
<evidence type="ECO:0000256" key="11">
    <source>
        <dbReference type="ARBA" id="ARBA00023326"/>
    </source>
</evidence>
<dbReference type="PROSITE" id="PS51910">
    <property type="entry name" value="GH18_2"/>
    <property type="match status" value="1"/>
</dbReference>
<organism evidence="17 18">
    <name type="scientific">Sporothrix stenoceras</name>
    <dbReference type="NCBI Taxonomy" id="5173"/>
    <lineage>
        <taxon>Eukaryota</taxon>
        <taxon>Fungi</taxon>
        <taxon>Dikarya</taxon>
        <taxon>Ascomycota</taxon>
        <taxon>Pezizomycotina</taxon>
        <taxon>Sordariomycetes</taxon>
        <taxon>Sordariomycetidae</taxon>
        <taxon>Ophiostomatales</taxon>
        <taxon>Ophiostomataceae</taxon>
        <taxon>Sporothrix</taxon>
    </lineage>
</organism>
<comment type="similarity">
    <text evidence="3">Belongs to the glycosyl hydrolase 18 family. Chitinase class V subfamily.</text>
</comment>
<evidence type="ECO:0000256" key="8">
    <source>
        <dbReference type="ARBA" id="ARBA00023024"/>
    </source>
</evidence>
<dbReference type="CDD" id="cd00035">
    <property type="entry name" value="ChtBD1"/>
    <property type="match status" value="1"/>
</dbReference>
<protein>
    <recommendedName>
        <fullName evidence="4">chitinase</fullName>
        <ecNumber evidence="4">3.2.1.14</ecNumber>
    </recommendedName>
</protein>
<comment type="caution">
    <text evidence="17">The sequence shown here is derived from an EMBL/GenBank/DDBJ whole genome shotgun (WGS) entry which is preliminary data.</text>
</comment>
<dbReference type="Proteomes" id="UP001583186">
    <property type="component" value="Unassembled WGS sequence"/>
</dbReference>
<dbReference type="Gene3D" id="3.10.50.10">
    <property type="match status" value="1"/>
</dbReference>
<feature type="signal peptide" evidence="14">
    <location>
        <begin position="1"/>
        <end position="27"/>
    </location>
</feature>
<proteinExistence type="inferred from homology"/>
<evidence type="ECO:0000256" key="2">
    <source>
        <dbReference type="ARBA" id="ARBA00004613"/>
    </source>
</evidence>
<keyword evidence="6 12" id="KW-0147">Chitin-binding</keyword>
<dbReference type="PROSITE" id="PS01095">
    <property type="entry name" value="GH18_1"/>
    <property type="match status" value="1"/>
</dbReference>
<feature type="domain" description="GH18" evidence="16">
    <location>
        <begin position="147"/>
        <end position="503"/>
    </location>
</feature>
<keyword evidence="9" id="KW-0119">Carbohydrate metabolism</keyword>
<comment type="catalytic activity">
    <reaction evidence="1">
        <text>Random endo-hydrolysis of N-acetyl-beta-D-glucosaminide (1-&gt;4)-beta-linkages in chitin and chitodextrins.</text>
        <dbReference type="EC" id="3.2.1.14"/>
    </reaction>
</comment>
<evidence type="ECO:0000256" key="4">
    <source>
        <dbReference type="ARBA" id="ARBA00012729"/>
    </source>
</evidence>
<dbReference type="InterPro" id="IPR036861">
    <property type="entry name" value="Endochitinase-like_sf"/>
</dbReference>
<dbReference type="InterPro" id="IPR018371">
    <property type="entry name" value="Chitin-binding_1_CS"/>
</dbReference>
<comment type="caution">
    <text evidence="12">Lacks conserved residue(s) required for the propagation of feature annotation.</text>
</comment>
<keyword evidence="5" id="KW-0964">Secreted</keyword>
<evidence type="ECO:0000259" key="15">
    <source>
        <dbReference type="PROSITE" id="PS50941"/>
    </source>
</evidence>